<name>A0A840CT80_9BACE</name>
<evidence type="ECO:0008006" key="3">
    <source>
        <dbReference type="Google" id="ProtNLM"/>
    </source>
</evidence>
<accession>A0A840CT80</accession>
<dbReference type="EMBL" id="JACIER010000003">
    <property type="protein sequence ID" value="MBB4043237.1"/>
    <property type="molecule type" value="Genomic_DNA"/>
</dbReference>
<dbReference type="Gene3D" id="2.60.120.260">
    <property type="entry name" value="Galactose-binding domain-like"/>
    <property type="match status" value="1"/>
</dbReference>
<dbReference type="PANTHER" id="PTHR35532">
    <property type="entry name" value="SIMILAR TO POLYHYDROXYALKANOATE DEPOLYMERASE"/>
    <property type="match status" value="1"/>
</dbReference>
<keyword evidence="2" id="KW-1185">Reference proteome</keyword>
<dbReference type="InterPro" id="IPR038765">
    <property type="entry name" value="Papain-like_cys_pep_sf"/>
</dbReference>
<dbReference type="PANTHER" id="PTHR35532:SF5">
    <property type="entry name" value="CARBOHYDRATE-BINDING DOMAIN-CONTAINING PROTEIN"/>
    <property type="match status" value="1"/>
</dbReference>
<sequence>MKNFIYLIAFYLLYTGCSKNEVQVALDYAGTNRAELEKVLAYYKDPKDSLKLRAACFLIANMPYHGYLWSERQEMYRKKIAAGGRVLGRGILRKFWEESQMPDEQEFVLDAHSLTSDFLIRNIESAFRVWELSPWREKVDYNTFCHYILPYRLADEPLSISWRDSLNLHFSPIIEKETDMQRAFVLISKYVNKKMSQSSVACPHVMDILSLNKYGYGLCRDRSLLLGNALRAVGIPAVYDYVHSWANYSEVGHTWIALPYQGKTYTLLDKDSVLRTGNRIDASMFKPTHILESDYPFVIDSIKRVSKVWRSIYRFSWEEDPSFLKYIPWNLANPFSVDVSDKYALTSSVSIVSLTKAKVAYLCTFRTGRDWQLAAWAPRERNGFTFRNVGHSIVYQLVELNAGVLTPLGYPFILRIDGRKVILKPDLQTKQKVLLHRKYPFFTHWTNQWGKMLQGRFEGSHSSDFKHAKILYTIRSTPLFQNIVELNTDEKFKYIRYVCPTDCRTPLAEIEFWSDGQRLLGKVVGEKATALENCFDSDMQTCPSCKQTGYWVGLALESPKYIQKIVYYPKNDDNFIQLRQEYELLYYDHKWISLGRRIATNMSLEYDSVPERSLLLLRNRTKGKEERIFIYEGGRQVWM</sequence>
<dbReference type="RefSeq" id="WP_183207936.1">
    <property type="nucleotide sequence ID" value="NZ_JACIER010000003.1"/>
</dbReference>
<gene>
    <name evidence="1" type="ORF">GGR06_001004</name>
</gene>
<dbReference type="SUPFAM" id="SSF54001">
    <property type="entry name" value="Cysteine proteinases"/>
    <property type="match status" value="1"/>
</dbReference>
<dbReference type="AlphaFoldDB" id="A0A840CT80"/>
<evidence type="ECO:0000313" key="1">
    <source>
        <dbReference type="EMBL" id="MBB4043237.1"/>
    </source>
</evidence>
<protein>
    <recommendedName>
        <fullName evidence="3">Peptide-N(4)-(N-acetyl-beta-glucosaminyl)asparagine amidase</fullName>
    </recommendedName>
</protein>
<comment type="caution">
    <text evidence="1">The sequence shown here is derived from an EMBL/GenBank/DDBJ whole genome shotgun (WGS) entry which is preliminary data.</text>
</comment>
<dbReference type="Gene3D" id="3.10.620.30">
    <property type="match status" value="1"/>
</dbReference>
<proteinExistence type="predicted"/>
<reference evidence="1" key="1">
    <citation type="submission" date="2020-08" db="EMBL/GenBank/DDBJ databases">
        <title>Genomic Encyclopedia of Type Strains, Phase IV (KMG-IV): sequencing the most valuable type-strain genomes for metagenomic binning, comparative biology and taxonomic classification.</title>
        <authorList>
            <person name="Goeker M."/>
        </authorList>
    </citation>
    <scope>NUCLEOTIDE SEQUENCE [LARGE SCALE GENOMIC DNA]</scope>
    <source>
        <strain evidence="1">DSM 105720</strain>
    </source>
</reference>
<dbReference type="Proteomes" id="UP000560658">
    <property type="component" value="Unassembled WGS sequence"/>
</dbReference>
<organism evidence="1 2">
    <name type="scientific">Bacteroides reticulotermitis</name>
    <dbReference type="NCBI Taxonomy" id="1133319"/>
    <lineage>
        <taxon>Bacteria</taxon>
        <taxon>Pseudomonadati</taxon>
        <taxon>Bacteroidota</taxon>
        <taxon>Bacteroidia</taxon>
        <taxon>Bacteroidales</taxon>
        <taxon>Bacteroidaceae</taxon>
        <taxon>Bacteroides</taxon>
    </lineage>
</organism>
<evidence type="ECO:0000313" key="2">
    <source>
        <dbReference type="Proteomes" id="UP000560658"/>
    </source>
</evidence>